<evidence type="ECO:0000313" key="1">
    <source>
        <dbReference type="EMBL" id="SMO75758.1"/>
    </source>
</evidence>
<proteinExistence type="predicted"/>
<gene>
    <name evidence="1" type="ORF">SAMN06264849_10724</name>
</gene>
<protein>
    <submittedName>
        <fullName evidence="1">Uncharacterized protein</fullName>
    </submittedName>
</protein>
<name>A0A521DVY1_9BACL</name>
<sequence>MVDKVGEWCFPSGKVEPIRISPSVQHLLNLVEPINPFSDNRRRG</sequence>
<evidence type="ECO:0000313" key="2">
    <source>
        <dbReference type="Proteomes" id="UP000315636"/>
    </source>
</evidence>
<organism evidence="1 2">
    <name type="scientific">Melghirimyces algeriensis</name>
    <dbReference type="NCBI Taxonomy" id="910412"/>
    <lineage>
        <taxon>Bacteria</taxon>
        <taxon>Bacillati</taxon>
        <taxon>Bacillota</taxon>
        <taxon>Bacilli</taxon>
        <taxon>Bacillales</taxon>
        <taxon>Thermoactinomycetaceae</taxon>
        <taxon>Melghirimyces</taxon>
    </lineage>
</organism>
<dbReference type="EMBL" id="FXTI01000007">
    <property type="protein sequence ID" value="SMO75758.1"/>
    <property type="molecule type" value="Genomic_DNA"/>
</dbReference>
<reference evidence="1 2" key="1">
    <citation type="submission" date="2017-05" db="EMBL/GenBank/DDBJ databases">
        <authorList>
            <person name="Varghese N."/>
            <person name="Submissions S."/>
        </authorList>
    </citation>
    <scope>NUCLEOTIDE SEQUENCE [LARGE SCALE GENOMIC DNA]</scope>
    <source>
        <strain evidence="1 2">DSM 45474</strain>
    </source>
</reference>
<dbReference type="Proteomes" id="UP000315636">
    <property type="component" value="Unassembled WGS sequence"/>
</dbReference>
<accession>A0A521DVY1</accession>
<keyword evidence="2" id="KW-1185">Reference proteome</keyword>
<dbReference type="AlphaFoldDB" id="A0A521DVY1"/>